<reference evidence="2 3" key="1">
    <citation type="submission" date="2016-10" db="EMBL/GenBank/DDBJ databases">
        <authorList>
            <person name="Varghese N."/>
            <person name="Submissions S."/>
        </authorList>
    </citation>
    <scope>NUCLEOTIDE SEQUENCE [LARGE SCALE GENOMIC DNA]</scope>
    <source>
        <strain evidence="2 3">CGMCC 1.6377</strain>
    </source>
</reference>
<dbReference type="Proteomes" id="UP000323537">
    <property type="component" value="Unassembled WGS sequence"/>
</dbReference>
<evidence type="ECO:0000313" key="3">
    <source>
        <dbReference type="Proteomes" id="UP000323537"/>
    </source>
</evidence>
<organism evidence="2 3">
    <name type="scientific">Halorubrum aquaticum</name>
    <dbReference type="NCBI Taxonomy" id="387340"/>
    <lineage>
        <taxon>Archaea</taxon>
        <taxon>Methanobacteriati</taxon>
        <taxon>Methanobacteriota</taxon>
        <taxon>Stenosarchaea group</taxon>
        <taxon>Halobacteria</taxon>
        <taxon>Halobacteriales</taxon>
        <taxon>Haloferacaceae</taxon>
        <taxon>Halorubrum</taxon>
    </lineage>
</organism>
<sequence length="338" mass="36508">MNNGTDPYERKVQLTGGTTYTVSLPKGWANERSLDTGDTLHLYPKGGRLLLARPEAEGGRRTVSVSATRYDPAGIERLVAAAYVAGADVVRVGGSPNRAERAAVRDAVAGLVGIEIAEETAEAVVARTMLDVADLPPARTLERMADRTLTMHEEAVAAVLAGDGETGRRVRGQDDDVDRLFGLLSREFQRSLVEVPADAEGGLIPFDHYAVARQLERVADHAEKIAEAADAIEEPPSDRVVADLDRLATDARTVVERAFSEAIGECDPRTLGAVVADADDLIEETRRVDRELYERELADGYVLATVLDSITRTVEYGVNVAEVGLRAALRDESSTRTE</sequence>
<dbReference type="Pfam" id="PF01895">
    <property type="entry name" value="PhoU"/>
    <property type="match status" value="1"/>
</dbReference>
<dbReference type="InterPro" id="IPR026022">
    <property type="entry name" value="PhoU_dom"/>
</dbReference>
<dbReference type="SUPFAM" id="SSF109755">
    <property type="entry name" value="PhoU-like"/>
    <property type="match status" value="1"/>
</dbReference>
<dbReference type="InterPro" id="IPR038078">
    <property type="entry name" value="PhoU-like_sf"/>
</dbReference>
<dbReference type="AlphaFoldDB" id="A0A1I3B8F3"/>
<name>A0A1I3B8F3_9EURY</name>
<dbReference type="SMART" id="SM00966">
    <property type="entry name" value="SpoVT_AbrB"/>
    <property type="match status" value="1"/>
</dbReference>
<accession>A0A1I3B8F3</accession>
<dbReference type="PANTHER" id="PTHR42930:SF6">
    <property type="entry name" value="PHOSPHATE REGULATORY PROTEIN-LIKE PROTEIN"/>
    <property type="match status" value="1"/>
</dbReference>
<dbReference type="PANTHER" id="PTHR42930">
    <property type="entry name" value="PHOSPHATE-SPECIFIC TRANSPORT SYSTEM ACCESSORY PROTEIN PHOU"/>
    <property type="match status" value="1"/>
</dbReference>
<dbReference type="OrthoDB" id="40991at2157"/>
<protein>
    <submittedName>
        <fullName evidence="2">Phosphate uptake regulator</fullName>
    </submittedName>
</protein>
<dbReference type="Gene3D" id="1.20.58.220">
    <property type="entry name" value="Phosphate transport system protein phou homolog 2, domain 2"/>
    <property type="match status" value="1"/>
</dbReference>
<dbReference type="GO" id="GO:0030643">
    <property type="term" value="P:intracellular phosphate ion homeostasis"/>
    <property type="evidence" value="ECO:0007669"/>
    <property type="project" value="InterPro"/>
</dbReference>
<dbReference type="EMBL" id="FOPZ01000010">
    <property type="protein sequence ID" value="SFH57991.1"/>
    <property type="molecule type" value="Genomic_DNA"/>
</dbReference>
<proteinExistence type="predicted"/>
<gene>
    <name evidence="2" type="ORF">SAMN04488066_11020</name>
</gene>
<evidence type="ECO:0000313" key="2">
    <source>
        <dbReference type="EMBL" id="SFH57991.1"/>
    </source>
</evidence>
<dbReference type="GO" id="GO:0045936">
    <property type="term" value="P:negative regulation of phosphate metabolic process"/>
    <property type="evidence" value="ECO:0007669"/>
    <property type="project" value="InterPro"/>
</dbReference>
<evidence type="ECO:0000259" key="1">
    <source>
        <dbReference type="SMART" id="SM00966"/>
    </source>
</evidence>
<dbReference type="RefSeq" id="WP_149784557.1">
    <property type="nucleotide sequence ID" value="NZ_BAAADP010000002.1"/>
</dbReference>
<feature type="domain" description="SpoVT-AbrB" evidence="1">
    <location>
        <begin position="14"/>
        <end position="57"/>
    </location>
</feature>
<dbReference type="GO" id="GO:0003677">
    <property type="term" value="F:DNA binding"/>
    <property type="evidence" value="ECO:0007669"/>
    <property type="project" value="InterPro"/>
</dbReference>
<dbReference type="InterPro" id="IPR028366">
    <property type="entry name" value="PhoU"/>
</dbReference>
<dbReference type="InterPro" id="IPR007159">
    <property type="entry name" value="SpoVT-AbrB_dom"/>
</dbReference>
<keyword evidence="3" id="KW-1185">Reference proteome</keyword>